<dbReference type="CDD" id="cd00207">
    <property type="entry name" value="fer2"/>
    <property type="match status" value="1"/>
</dbReference>
<feature type="domain" description="4Fe-4S His(Cys)3-ligated-type" evidence="13">
    <location>
        <begin position="107"/>
        <end position="146"/>
    </location>
</feature>
<dbReference type="InterPro" id="IPR001041">
    <property type="entry name" value="2Fe-2S_ferredoxin-type"/>
</dbReference>
<evidence type="ECO:0000313" key="15">
    <source>
        <dbReference type="Proteomes" id="UP000187209"/>
    </source>
</evidence>
<evidence type="ECO:0000256" key="1">
    <source>
        <dbReference type="ARBA" id="ARBA00001966"/>
    </source>
</evidence>
<dbReference type="FunFam" id="3.10.20.740:FF:000001">
    <property type="entry name" value="NADH-quinone oxidoreductase subunit G"/>
    <property type="match status" value="1"/>
</dbReference>
<evidence type="ECO:0000256" key="10">
    <source>
        <dbReference type="RuleBase" id="RU004523"/>
    </source>
</evidence>
<dbReference type="Gene3D" id="3.30.70.20">
    <property type="match status" value="1"/>
</dbReference>
<sequence>MPNSSLNNNPINMLHQLKRYFRASSRLLNTIEVFIDGNSIQVPPTFTIMQACHKAGVNVPHFCFHDRMAISGNCRMCLVEVERIMKPIASCAYPVSPGMRVKTQSEMVYNARGGVMEFLLANHPLDCPICDQGGECDLQDQSVVYGYKQGRFLEYKRAVEDKDYGPLVTTIMTRCIHCTRCIKFSEEIAGMPVLGTTGRGRETEVGTYIGRLMTSELSGNLVDLCPVGALTNGPYAFTARPWELRIINSFDVLDPMTPAIVVNTRGPEVMRVLPRIHDEINEEWIHDRSRHAFDGLKQQRINACLVKTQDGFKEIDWEQAINMAAEKLNQVSGDEVVGVIGEHMDLEAIVAFRDFMYRLGCENIEARRHGIQVSADFRANYLMNSKITGVDESDLVLVVGTNLRTQHPVLNARIRRCVTQNDLKVAVIGPSESLGYDYKHIGNSAKTLKEILDGTHPFAKKLEKAKLPMLILDSSLLKREDGEAIMALVQELGNKYKLVNPEANWNGISILNSSVGNIGALELGITSKHIPGFKPKIVYLLGADNFRPEEIPEDAFVIYQGTHGDEGAYRANLILPGAAYTEKSGTYVNIDGRVVMGRLATSPPGQGRSDWEILRALSEVMGHTLPYDDLQEIRYRIAELAPHLVKYDYVEPYNQTEWITKAKKGDVVESVFADQVDNFYMIDAISRASPVMAKCSAAFNHLKNSNFVPEFPNR</sequence>
<dbReference type="GO" id="GO:0008137">
    <property type="term" value="F:NADH dehydrogenase (ubiquinone) activity"/>
    <property type="evidence" value="ECO:0007669"/>
    <property type="project" value="InterPro"/>
</dbReference>
<dbReference type="PANTHER" id="PTHR43105">
    <property type="entry name" value="RESPIRATORY NITRATE REDUCTASE"/>
    <property type="match status" value="1"/>
</dbReference>
<dbReference type="PROSITE" id="PS00643">
    <property type="entry name" value="COMPLEX1_75K_3"/>
    <property type="match status" value="1"/>
</dbReference>
<protein>
    <recommendedName>
        <fullName evidence="16">NADH dehydrogenase subunit 11</fullName>
    </recommendedName>
</protein>
<reference evidence="14 15" key="1">
    <citation type="submission" date="2016-11" db="EMBL/GenBank/DDBJ databases">
        <title>The macronuclear genome of Stentor coeruleus: a giant cell with tiny introns.</title>
        <authorList>
            <person name="Slabodnick M."/>
            <person name="Ruby J.G."/>
            <person name="Reiff S.B."/>
            <person name="Swart E.C."/>
            <person name="Gosai S."/>
            <person name="Prabakaran S."/>
            <person name="Witkowska E."/>
            <person name="Larue G.E."/>
            <person name="Fisher S."/>
            <person name="Freeman R.M."/>
            <person name="Gunawardena J."/>
            <person name="Chu W."/>
            <person name="Stover N.A."/>
            <person name="Gregory B.D."/>
            <person name="Nowacki M."/>
            <person name="Derisi J."/>
            <person name="Roy S.W."/>
            <person name="Marshall W.F."/>
            <person name="Sood P."/>
        </authorList>
    </citation>
    <scope>NUCLEOTIDE SEQUENCE [LARGE SCALE GENOMIC DNA]</scope>
    <source>
        <strain evidence="14">WM001</strain>
    </source>
</reference>
<dbReference type="Pfam" id="PF09326">
    <property type="entry name" value="NADH_dhqG_C"/>
    <property type="match status" value="1"/>
</dbReference>
<dbReference type="Gene3D" id="3.40.228.10">
    <property type="entry name" value="Dimethylsulfoxide Reductase, domain 2"/>
    <property type="match status" value="1"/>
</dbReference>
<dbReference type="Gene3D" id="3.10.20.740">
    <property type="match status" value="1"/>
</dbReference>
<dbReference type="Pfam" id="PF00384">
    <property type="entry name" value="Molybdopterin"/>
    <property type="match status" value="1"/>
</dbReference>
<dbReference type="SUPFAM" id="SSF53706">
    <property type="entry name" value="Formate dehydrogenase/DMSO reductase, domains 1-3"/>
    <property type="match status" value="1"/>
</dbReference>
<keyword evidence="6" id="KW-0408">Iron</keyword>
<comment type="cofactor">
    <cofactor evidence="9">
        <name>[2Fe-2S] cluster</name>
        <dbReference type="ChEBI" id="CHEBI:190135"/>
    </cofactor>
</comment>
<keyword evidence="3" id="KW-0004">4Fe-4S</keyword>
<dbReference type="Pfam" id="PF13510">
    <property type="entry name" value="Fer2_4"/>
    <property type="match status" value="1"/>
</dbReference>
<dbReference type="AlphaFoldDB" id="A0A1R2D2Q8"/>
<dbReference type="GO" id="GO:0016651">
    <property type="term" value="F:oxidoreductase activity, acting on NAD(P)H"/>
    <property type="evidence" value="ECO:0007669"/>
    <property type="project" value="InterPro"/>
</dbReference>
<dbReference type="InterPro" id="IPR010228">
    <property type="entry name" value="NADH_UbQ_OxRdtase_Gsu"/>
</dbReference>
<dbReference type="PROSITE" id="PS00642">
    <property type="entry name" value="COMPLEX1_75K_2"/>
    <property type="match status" value="1"/>
</dbReference>
<dbReference type="InterPro" id="IPR019574">
    <property type="entry name" value="NADH_UbQ_OxRdtase_Gsu_4Fe4S-bd"/>
</dbReference>
<dbReference type="InterPro" id="IPR036010">
    <property type="entry name" value="2Fe-2S_ferredoxin-like_sf"/>
</dbReference>
<keyword evidence="8" id="KW-0520">NAD</keyword>
<evidence type="ECO:0000256" key="4">
    <source>
        <dbReference type="ARBA" id="ARBA00022723"/>
    </source>
</evidence>
<dbReference type="Pfam" id="PF22151">
    <property type="entry name" value="Fer4_NDSU1"/>
    <property type="match status" value="1"/>
</dbReference>
<dbReference type="InterPro" id="IPR015405">
    <property type="entry name" value="NDUFS1-like_C"/>
</dbReference>
<keyword evidence="7" id="KW-0411">Iron-sulfur</keyword>
<dbReference type="InterPro" id="IPR050123">
    <property type="entry name" value="Prok_molybdopt-oxidoreductase"/>
</dbReference>
<evidence type="ECO:0000256" key="9">
    <source>
        <dbReference type="ARBA" id="ARBA00034078"/>
    </source>
</evidence>
<dbReference type="SUPFAM" id="SSF54292">
    <property type="entry name" value="2Fe-2S ferredoxin-like"/>
    <property type="match status" value="1"/>
</dbReference>
<evidence type="ECO:0000259" key="13">
    <source>
        <dbReference type="PROSITE" id="PS51839"/>
    </source>
</evidence>
<evidence type="ECO:0000256" key="6">
    <source>
        <dbReference type="ARBA" id="ARBA00023004"/>
    </source>
</evidence>
<dbReference type="PROSITE" id="PS51839">
    <property type="entry name" value="4FE4S_HC3"/>
    <property type="match status" value="1"/>
</dbReference>
<evidence type="ECO:0000256" key="8">
    <source>
        <dbReference type="ARBA" id="ARBA00023027"/>
    </source>
</evidence>
<dbReference type="PROSITE" id="PS51085">
    <property type="entry name" value="2FE2S_FER_2"/>
    <property type="match status" value="1"/>
</dbReference>
<dbReference type="InterPro" id="IPR006656">
    <property type="entry name" value="Mopterin_OxRdtase"/>
</dbReference>
<dbReference type="FunFam" id="3.30.70.20:FF:000002">
    <property type="entry name" value="NADH-ubiquinone oxidoreductase 75 kDa subunit"/>
    <property type="match status" value="1"/>
</dbReference>
<dbReference type="GO" id="GO:0051539">
    <property type="term" value="F:4 iron, 4 sulfur cluster binding"/>
    <property type="evidence" value="ECO:0007669"/>
    <property type="project" value="UniProtKB-KW"/>
</dbReference>
<keyword evidence="4" id="KW-0479">Metal-binding</keyword>
<proteinExistence type="inferred from homology"/>
<accession>A0A1R2D2Q8</accession>
<dbReference type="EMBL" id="MPUH01000011">
    <property type="protein sequence ID" value="OMJ95500.1"/>
    <property type="molecule type" value="Genomic_DNA"/>
</dbReference>
<keyword evidence="5" id="KW-1278">Translocase</keyword>
<evidence type="ECO:0000256" key="7">
    <source>
        <dbReference type="ARBA" id="ARBA00023014"/>
    </source>
</evidence>
<dbReference type="GO" id="GO:0042773">
    <property type="term" value="P:ATP synthesis coupled electron transport"/>
    <property type="evidence" value="ECO:0007669"/>
    <property type="project" value="InterPro"/>
</dbReference>
<evidence type="ECO:0000256" key="2">
    <source>
        <dbReference type="ARBA" id="ARBA00005404"/>
    </source>
</evidence>
<evidence type="ECO:0000256" key="3">
    <source>
        <dbReference type="ARBA" id="ARBA00022485"/>
    </source>
</evidence>
<dbReference type="PANTHER" id="PTHR43105:SF13">
    <property type="entry name" value="NADH-UBIQUINONE OXIDOREDUCTASE 75 KDA SUBUNIT, MITOCHONDRIAL"/>
    <property type="match status" value="1"/>
</dbReference>
<comment type="cofactor">
    <cofactor evidence="1">
        <name>[4Fe-4S] cluster</name>
        <dbReference type="ChEBI" id="CHEBI:49883"/>
    </cofactor>
</comment>
<dbReference type="SUPFAM" id="SSF54862">
    <property type="entry name" value="4Fe-4S ferredoxins"/>
    <property type="match status" value="1"/>
</dbReference>
<keyword evidence="15" id="KW-1185">Reference proteome</keyword>
<dbReference type="PROSITE" id="PS51669">
    <property type="entry name" value="4FE4S_MOW_BIS_MGD"/>
    <property type="match status" value="1"/>
</dbReference>
<feature type="domain" description="2Fe-2S ferredoxin-type" evidence="11">
    <location>
        <begin position="29"/>
        <end position="107"/>
    </location>
</feature>
<evidence type="ECO:0000259" key="11">
    <source>
        <dbReference type="PROSITE" id="PS51085"/>
    </source>
</evidence>
<dbReference type="InterPro" id="IPR054351">
    <property type="entry name" value="NADH_UbQ_OxRdtase_ferredoxin"/>
</dbReference>
<dbReference type="SMART" id="SM00929">
    <property type="entry name" value="NADH-G_4Fe-4S_3"/>
    <property type="match status" value="1"/>
</dbReference>
<dbReference type="Gene3D" id="3.40.50.740">
    <property type="match status" value="2"/>
</dbReference>
<dbReference type="OrthoDB" id="10249365at2759"/>
<evidence type="ECO:0000256" key="5">
    <source>
        <dbReference type="ARBA" id="ARBA00022967"/>
    </source>
</evidence>
<name>A0A1R2D2Q8_9CILI</name>
<dbReference type="Proteomes" id="UP000187209">
    <property type="component" value="Unassembled WGS sequence"/>
</dbReference>
<dbReference type="Pfam" id="PF10588">
    <property type="entry name" value="NADH-G_4Fe-4S_3"/>
    <property type="match status" value="1"/>
</dbReference>
<comment type="similarity">
    <text evidence="2 10">Belongs to the complex I 75 kDa subunit family.</text>
</comment>
<organism evidence="14 15">
    <name type="scientific">Stentor coeruleus</name>
    <dbReference type="NCBI Taxonomy" id="5963"/>
    <lineage>
        <taxon>Eukaryota</taxon>
        <taxon>Sar</taxon>
        <taxon>Alveolata</taxon>
        <taxon>Ciliophora</taxon>
        <taxon>Postciliodesmatophora</taxon>
        <taxon>Heterotrichea</taxon>
        <taxon>Heterotrichida</taxon>
        <taxon>Stentoridae</taxon>
        <taxon>Stentor</taxon>
    </lineage>
</organism>
<gene>
    <name evidence="14" type="ORF">SteCoe_1096</name>
</gene>
<dbReference type="GO" id="GO:0046872">
    <property type="term" value="F:metal ion binding"/>
    <property type="evidence" value="ECO:0007669"/>
    <property type="project" value="UniProtKB-KW"/>
</dbReference>
<dbReference type="InterPro" id="IPR006963">
    <property type="entry name" value="Mopterin_OxRdtase_4Fe-4S_dom"/>
</dbReference>
<dbReference type="Pfam" id="PF22117">
    <property type="entry name" value="Fer4_Nqo3"/>
    <property type="match status" value="1"/>
</dbReference>
<evidence type="ECO:0008006" key="16">
    <source>
        <dbReference type="Google" id="ProtNLM"/>
    </source>
</evidence>
<feature type="domain" description="4Fe-4S Mo/W bis-MGD-type" evidence="12">
    <location>
        <begin position="244"/>
        <end position="300"/>
    </location>
</feature>
<comment type="caution">
    <text evidence="14">The sequence shown here is derived from an EMBL/GenBank/DDBJ whole genome shotgun (WGS) entry which is preliminary data.</text>
</comment>
<evidence type="ECO:0000259" key="12">
    <source>
        <dbReference type="PROSITE" id="PS51669"/>
    </source>
</evidence>
<dbReference type="NCBIfam" id="TIGR01973">
    <property type="entry name" value="NuoG"/>
    <property type="match status" value="1"/>
</dbReference>
<dbReference type="InterPro" id="IPR000283">
    <property type="entry name" value="NADH_UbQ_OxRdtase_75kDa_su_CS"/>
</dbReference>
<evidence type="ECO:0000313" key="14">
    <source>
        <dbReference type="EMBL" id="OMJ95500.1"/>
    </source>
</evidence>
<dbReference type="GO" id="GO:0016020">
    <property type="term" value="C:membrane"/>
    <property type="evidence" value="ECO:0007669"/>
    <property type="project" value="InterPro"/>
</dbReference>